<protein>
    <submittedName>
        <fullName evidence="2">Uncharacterized protein</fullName>
    </submittedName>
</protein>
<sequence length="96" mass="10837">MQCTSYLFREDTPKNWAHAGRQRNDATVDPLIFASVFQRHHIGDWDEHGATRSRLTDDQRQGENAPSAEPLYGAKYYQLDHALGDSACEAADKEEG</sequence>
<evidence type="ECO:0000313" key="2">
    <source>
        <dbReference type="EMBL" id="RSH80095.1"/>
    </source>
</evidence>
<name>A0A427XMJ1_9TREE</name>
<accession>A0A427XMJ1</accession>
<reference evidence="2 3" key="1">
    <citation type="submission" date="2018-11" db="EMBL/GenBank/DDBJ databases">
        <title>Genome sequence of Saitozyma podzolica DSM 27192.</title>
        <authorList>
            <person name="Aliyu H."/>
            <person name="Gorte O."/>
            <person name="Ochsenreither K."/>
        </authorList>
    </citation>
    <scope>NUCLEOTIDE SEQUENCE [LARGE SCALE GENOMIC DNA]</scope>
    <source>
        <strain evidence="2 3">DSM 27192</strain>
    </source>
</reference>
<feature type="compositionally biased region" description="Basic and acidic residues" evidence="1">
    <location>
        <begin position="47"/>
        <end position="61"/>
    </location>
</feature>
<dbReference type="AlphaFoldDB" id="A0A427XMJ1"/>
<evidence type="ECO:0000256" key="1">
    <source>
        <dbReference type="SAM" id="MobiDB-lite"/>
    </source>
</evidence>
<feature type="region of interest" description="Disordered" evidence="1">
    <location>
        <begin position="47"/>
        <end position="71"/>
    </location>
</feature>
<keyword evidence="3" id="KW-1185">Reference proteome</keyword>
<dbReference type="Proteomes" id="UP000279259">
    <property type="component" value="Unassembled WGS sequence"/>
</dbReference>
<organism evidence="2 3">
    <name type="scientific">Saitozyma podzolica</name>
    <dbReference type="NCBI Taxonomy" id="1890683"/>
    <lineage>
        <taxon>Eukaryota</taxon>
        <taxon>Fungi</taxon>
        <taxon>Dikarya</taxon>
        <taxon>Basidiomycota</taxon>
        <taxon>Agaricomycotina</taxon>
        <taxon>Tremellomycetes</taxon>
        <taxon>Tremellales</taxon>
        <taxon>Trimorphomycetaceae</taxon>
        <taxon>Saitozyma</taxon>
    </lineage>
</organism>
<dbReference type="EMBL" id="RSCD01000037">
    <property type="protein sequence ID" value="RSH80095.1"/>
    <property type="molecule type" value="Genomic_DNA"/>
</dbReference>
<evidence type="ECO:0000313" key="3">
    <source>
        <dbReference type="Proteomes" id="UP000279259"/>
    </source>
</evidence>
<comment type="caution">
    <text evidence="2">The sequence shown here is derived from an EMBL/GenBank/DDBJ whole genome shotgun (WGS) entry which is preliminary data.</text>
</comment>
<gene>
    <name evidence="2" type="ORF">EHS25_007297</name>
</gene>
<proteinExistence type="predicted"/>